<protein>
    <recommendedName>
        <fullName evidence="6">NF-kappa-B-repressing factor</fullName>
    </recommendedName>
</protein>
<organism evidence="5">
    <name type="scientific">Musca domestica</name>
    <name type="common">House fly</name>
    <dbReference type="NCBI Taxonomy" id="7370"/>
    <lineage>
        <taxon>Eukaryota</taxon>
        <taxon>Metazoa</taxon>
        <taxon>Ecdysozoa</taxon>
        <taxon>Arthropoda</taxon>
        <taxon>Hexapoda</taxon>
        <taxon>Insecta</taxon>
        <taxon>Pterygota</taxon>
        <taxon>Neoptera</taxon>
        <taxon>Endopterygota</taxon>
        <taxon>Diptera</taxon>
        <taxon>Brachycera</taxon>
        <taxon>Muscomorpha</taxon>
        <taxon>Muscoidea</taxon>
        <taxon>Muscidae</taxon>
        <taxon>Musca</taxon>
    </lineage>
</organism>
<dbReference type="Pfam" id="PF11952">
    <property type="entry name" value="XTBD"/>
    <property type="match status" value="1"/>
</dbReference>
<dbReference type="SUPFAM" id="SSF82708">
    <property type="entry name" value="R3H domain"/>
    <property type="match status" value="1"/>
</dbReference>
<feature type="domain" description="R3H" evidence="3">
    <location>
        <begin position="346"/>
        <end position="410"/>
    </location>
</feature>
<dbReference type="PROSITE" id="PS51061">
    <property type="entry name" value="R3H"/>
    <property type="match status" value="1"/>
</dbReference>
<dbReference type="VEuPathDB" id="VectorBase:MDOA007199"/>
<dbReference type="CDD" id="cd02640">
    <property type="entry name" value="R3H_NRF"/>
    <property type="match status" value="1"/>
</dbReference>
<dbReference type="Pfam" id="PF01424">
    <property type="entry name" value="R3H"/>
    <property type="match status" value="1"/>
</dbReference>
<dbReference type="AlphaFoldDB" id="A0A1I8MPS9"/>
<evidence type="ECO:0000313" key="5">
    <source>
        <dbReference type="EnsemblMetazoa" id="MDOA007199-PA"/>
    </source>
</evidence>
<dbReference type="eggNOG" id="KOG1721">
    <property type="taxonomic scope" value="Eukaryota"/>
</dbReference>
<feature type="compositionally biased region" description="Polar residues" evidence="1">
    <location>
        <begin position="137"/>
        <end position="152"/>
    </location>
</feature>
<dbReference type="OrthoDB" id="2359216at2759"/>
<feature type="region of interest" description="Disordered" evidence="1">
    <location>
        <begin position="128"/>
        <end position="174"/>
    </location>
</feature>
<dbReference type="VEuPathDB" id="VectorBase:MDOMA2_014345"/>
<feature type="compositionally biased region" description="Basic residues" evidence="1">
    <location>
        <begin position="1"/>
        <end position="12"/>
    </location>
</feature>
<dbReference type="PROSITE" id="PS50174">
    <property type="entry name" value="G_PATCH"/>
    <property type="match status" value="1"/>
</dbReference>
<dbReference type="PANTHER" id="PTHR48430:SF1">
    <property type="entry name" value="PARTNER OF XRN-2 PROTEIN 1"/>
    <property type="match status" value="1"/>
</dbReference>
<dbReference type="KEGG" id="mde:101889442"/>
<dbReference type="InterPro" id="IPR034071">
    <property type="entry name" value="R3H_NRF"/>
</dbReference>
<dbReference type="GO" id="GO:0003676">
    <property type="term" value="F:nucleic acid binding"/>
    <property type="evidence" value="ECO:0007669"/>
    <property type="project" value="UniProtKB-UniRule"/>
</dbReference>
<feature type="domain" description="G-patch" evidence="2">
    <location>
        <begin position="300"/>
        <end position="345"/>
    </location>
</feature>
<feature type="compositionally biased region" description="Polar residues" evidence="1">
    <location>
        <begin position="17"/>
        <end position="34"/>
    </location>
</feature>
<evidence type="ECO:0000259" key="3">
    <source>
        <dbReference type="PROSITE" id="PS51061"/>
    </source>
</evidence>
<dbReference type="InterPro" id="IPR000467">
    <property type="entry name" value="G_patch_dom"/>
</dbReference>
<gene>
    <name evidence="5" type="primary">101889442</name>
</gene>
<sequence>MSKKDKKLKKAKPNADQEANQTETNDKQQQNDSEFPTDWDVDVYRREYESEEHWLLRKRFMEFHKDKFPEDKLVCLAQVFTNMEFMGCKYPAETMAMVAELSKEVAKEFRAGRANRLKRTFVAASDAAEARAKGRRSAQQTNDGQSTQQLQGQKRKHFDIGSTGETQPPTKKMPQVDLFSGLKHKQFILFLNGGRQCIQLSAQRSHVPFEEKEIPAENNIKKVEIRLNNNVVALATGENLKLAKANAFTCALEKLQNECYTIKQNPDRQTIKIEKNNNKAVCEVIKSEVDAASVDKKLDDNNKGFRMMKMMGWSGGGLGSKKQGREDPVEYLFKSNRSGLGKEDCKMDKQYFKNILRNYVESDDIRELQFEPTFTKEERALLHEIAKNFNLKSSSYGQGEQRRLIITKKTITDNQILHEVLINKNTRFLDRYLVQVPKCKRHIFPDHTETLTL</sequence>
<dbReference type="InterPro" id="IPR036867">
    <property type="entry name" value="R3H_dom_sf"/>
</dbReference>
<proteinExistence type="predicted"/>
<dbReference type="SMART" id="SM00393">
    <property type="entry name" value="R3H"/>
    <property type="match status" value="1"/>
</dbReference>
<dbReference type="EnsemblMetazoa" id="MDOA007199-RA">
    <property type="protein sequence ID" value="MDOA007199-PA"/>
    <property type="gene ID" value="MDOA007199"/>
</dbReference>
<dbReference type="RefSeq" id="XP_005190429.2">
    <property type="nucleotide sequence ID" value="XM_005190372.4"/>
</dbReference>
<feature type="domain" description="XRN2-binding (XTBD)" evidence="4">
    <location>
        <begin position="41"/>
        <end position="125"/>
    </location>
</feature>
<evidence type="ECO:0000259" key="2">
    <source>
        <dbReference type="PROSITE" id="PS50174"/>
    </source>
</evidence>
<feature type="region of interest" description="Disordered" evidence="1">
    <location>
        <begin position="1"/>
        <end position="38"/>
    </location>
</feature>
<dbReference type="InterPro" id="IPR021859">
    <property type="entry name" value="XTBD"/>
</dbReference>
<dbReference type="Gene3D" id="3.30.1370.50">
    <property type="entry name" value="R3H-like domain"/>
    <property type="match status" value="1"/>
</dbReference>
<dbReference type="PROSITE" id="PS51827">
    <property type="entry name" value="XTBD"/>
    <property type="match status" value="1"/>
</dbReference>
<evidence type="ECO:0000259" key="4">
    <source>
        <dbReference type="PROSITE" id="PS51827"/>
    </source>
</evidence>
<accession>A0A1I8MPS9</accession>
<dbReference type="Pfam" id="PF01585">
    <property type="entry name" value="G-patch"/>
    <property type="match status" value="1"/>
</dbReference>
<dbReference type="InterPro" id="IPR001374">
    <property type="entry name" value="R3H_dom"/>
</dbReference>
<dbReference type="SMART" id="SM00443">
    <property type="entry name" value="G_patch"/>
    <property type="match status" value="1"/>
</dbReference>
<evidence type="ECO:0000256" key="1">
    <source>
        <dbReference type="SAM" id="MobiDB-lite"/>
    </source>
</evidence>
<reference evidence="5" key="1">
    <citation type="submission" date="2020-05" db="UniProtKB">
        <authorList>
            <consortium name="EnsemblMetazoa"/>
        </authorList>
    </citation>
    <scope>IDENTIFICATION</scope>
    <source>
        <strain evidence="5">Aabys</strain>
    </source>
</reference>
<dbReference type="PANTHER" id="PTHR48430">
    <property type="entry name" value="PARTNER OF XRN-2 PROTEIN 1"/>
    <property type="match status" value="1"/>
</dbReference>
<evidence type="ECO:0008006" key="6">
    <source>
        <dbReference type="Google" id="ProtNLM"/>
    </source>
</evidence>
<name>A0A1I8MPS9_MUSDO</name>